<sequence>EETLAKILADLKTNNEKIKQGKQALQQQLIELDELNKQIEETKKQQVMMSTSEKTCIQKLEAKLLGEGSKNSL</sequence>
<feature type="coiled-coil region" evidence="1">
    <location>
        <begin position="8"/>
        <end position="45"/>
    </location>
</feature>
<proteinExistence type="predicted"/>
<accession>A0AAE0TD25</accession>
<evidence type="ECO:0000313" key="2">
    <source>
        <dbReference type="EMBL" id="KAK3607538.1"/>
    </source>
</evidence>
<evidence type="ECO:0000313" key="3">
    <source>
        <dbReference type="Proteomes" id="UP001195483"/>
    </source>
</evidence>
<name>A0AAE0TD25_9BIVA</name>
<protein>
    <submittedName>
        <fullName evidence="2">Uncharacterized protein</fullName>
    </submittedName>
</protein>
<reference evidence="2" key="1">
    <citation type="journal article" date="2021" name="Genome Biol. Evol.">
        <title>A High-Quality Reference Genome for a Parasitic Bivalve with Doubly Uniparental Inheritance (Bivalvia: Unionida).</title>
        <authorList>
            <person name="Smith C.H."/>
        </authorList>
    </citation>
    <scope>NUCLEOTIDE SEQUENCE</scope>
    <source>
        <strain evidence="2">CHS0354</strain>
    </source>
</reference>
<reference evidence="2" key="2">
    <citation type="journal article" date="2021" name="Genome Biol. Evol.">
        <title>Developing a high-quality reference genome for a parasitic bivalve with doubly uniparental inheritance (Bivalvia: Unionida).</title>
        <authorList>
            <person name="Smith C.H."/>
        </authorList>
    </citation>
    <scope>NUCLEOTIDE SEQUENCE</scope>
    <source>
        <strain evidence="2">CHS0354</strain>
        <tissue evidence="2">Mantle</tissue>
    </source>
</reference>
<dbReference type="EMBL" id="JAEAOA010001541">
    <property type="protein sequence ID" value="KAK3607538.1"/>
    <property type="molecule type" value="Genomic_DNA"/>
</dbReference>
<reference evidence="2" key="3">
    <citation type="submission" date="2023-05" db="EMBL/GenBank/DDBJ databases">
        <authorList>
            <person name="Smith C.H."/>
        </authorList>
    </citation>
    <scope>NUCLEOTIDE SEQUENCE</scope>
    <source>
        <strain evidence="2">CHS0354</strain>
        <tissue evidence="2">Mantle</tissue>
    </source>
</reference>
<dbReference type="Proteomes" id="UP001195483">
    <property type="component" value="Unassembled WGS sequence"/>
</dbReference>
<comment type="caution">
    <text evidence="2">The sequence shown here is derived from an EMBL/GenBank/DDBJ whole genome shotgun (WGS) entry which is preliminary data.</text>
</comment>
<keyword evidence="3" id="KW-1185">Reference proteome</keyword>
<keyword evidence="1" id="KW-0175">Coiled coil</keyword>
<gene>
    <name evidence="2" type="ORF">CHS0354_025794</name>
</gene>
<organism evidence="2 3">
    <name type="scientific">Potamilus streckersoni</name>
    <dbReference type="NCBI Taxonomy" id="2493646"/>
    <lineage>
        <taxon>Eukaryota</taxon>
        <taxon>Metazoa</taxon>
        <taxon>Spiralia</taxon>
        <taxon>Lophotrochozoa</taxon>
        <taxon>Mollusca</taxon>
        <taxon>Bivalvia</taxon>
        <taxon>Autobranchia</taxon>
        <taxon>Heteroconchia</taxon>
        <taxon>Palaeoheterodonta</taxon>
        <taxon>Unionida</taxon>
        <taxon>Unionoidea</taxon>
        <taxon>Unionidae</taxon>
        <taxon>Ambleminae</taxon>
        <taxon>Lampsilini</taxon>
        <taxon>Potamilus</taxon>
    </lineage>
</organism>
<dbReference type="AlphaFoldDB" id="A0AAE0TD25"/>
<feature type="non-terminal residue" evidence="2">
    <location>
        <position position="1"/>
    </location>
</feature>
<evidence type="ECO:0000256" key="1">
    <source>
        <dbReference type="SAM" id="Coils"/>
    </source>
</evidence>